<dbReference type="EMBL" id="WNTK01002288">
    <property type="protein sequence ID" value="KAG9466176.1"/>
    <property type="molecule type" value="Genomic_DNA"/>
</dbReference>
<reference evidence="2" key="1">
    <citation type="thesis" date="2020" institute="ProQuest LLC" country="789 East Eisenhower Parkway, Ann Arbor, MI, USA">
        <title>Comparative Genomics and Chromosome Evolution.</title>
        <authorList>
            <person name="Mudd A.B."/>
        </authorList>
    </citation>
    <scope>NUCLEOTIDE SEQUENCE</scope>
    <source>
        <strain evidence="2">HN-11 Male</strain>
        <tissue evidence="2">Kidney and liver</tissue>
    </source>
</reference>
<evidence type="ECO:0000313" key="2">
    <source>
        <dbReference type="EMBL" id="KAG9466176.1"/>
    </source>
</evidence>
<feature type="region of interest" description="Disordered" evidence="1">
    <location>
        <begin position="1"/>
        <end position="105"/>
    </location>
</feature>
<feature type="compositionally biased region" description="Polar residues" evidence="1">
    <location>
        <begin position="43"/>
        <end position="52"/>
    </location>
</feature>
<dbReference type="Proteomes" id="UP000770717">
    <property type="component" value="Unassembled WGS sequence"/>
</dbReference>
<keyword evidence="3" id="KW-1185">Reference proteome</keyword>
<proteinExistence type="predicted"/>
<name>A0A8J6BE47_ELECQ</name>
<gene>
    <name evidence="2" type="ORF">GDO78_017081</name>
</gene>
<dbReference type="AlphaFoldDB" id="A0A8J6BE47"/>
<accession>A0A8J6BE47</accession>
<feature type="compositionally biased region" description="Basic and acidic residues" evidence="1">
    <location>
        <begin position="25"/>
        <end position="34"/>
    </location>
</feature>
<evidence type="ECO:0000313" key="3">
    <source>
        <dbReference type="Proteomes" id="UP000770717"/>
    </source>
</evidence>
<evidence type="ECO:0000256" key="1">
    <source>
        <dbReference type="SAM" id="MobiDB-lite"/>
    </source>
</evidence>
<protein>
    <submittedName>
        <fullName evidence="2">Uncharacterized protein</fullName>
    </submittedName>
</protein>
<comment type="caution">
    <text evidence="2">The sequence shown here is derived from an EMBL/GenBank/DDBJ whole genome shotgun (WGS) entry which is preliminary data.</text>
</comment>
<sequence length="105" mass="11425">MSQSSIFPGLSRGRGTCPTGSSGEDWSRGHHEHLVSLNEVEDNTTQPNSITPNAPLVLQSKELSADGASERKPSSLIGKQRTGRRLGKIIPCHTDFKKKSNPSWD</sequence>
<organism evidence="2 3">
    <name type="scientific">Eleutherodactylus coqui</name>
    <name type="common">Puerto Rican coqui</name>
    <dbReference type="NCBI Taxonomy" id="57060"/>
    <lineage>
        <taxon>Eukaryota</taxon>
        <taxon>Metazoa</taxon>
        <taxon>Chordata</taxon>
        <taxon>Craniata</taxon>
        <taxon>Vertebrata</taxon>
        <taxon>Euteleostomi</taxon>
        <taxon>Amphibia</taxon>
        <taxon>Batrachia</taxon>
        <taxon>Anura</taxon>
        <taxon>Neobatrachia</taxon>
        <taxon>Hyloidea</taxon>
        <taxon>Eleutherodactylidae</taxon>
        <taxon>Eleutherodactylinae</taxon>
        <taxon>Eleutherodactylus</taxon>
        <taxon>Eleutherodactylus</taxon>
    </lineage>
</organism>